<feature type="region of interest" description="Disordered" evidence="1">
    <location>
        <begin position="326"/>
        <end position="363"/>
    </location>
</feature>
<feature type="region of interest" description="Disordered" evidence="1">
    <location>
        <begin position="160"/>
        <end position="254"/>
    </location>
</feature>
<reference evidence="3" key="2">
    <citation type="submission" date="2025-08" db="UniProtKB">
        <authorList>
            <consortium name="Ensembl"/>
        </authorList>
    </citation>
    <scope>IDENTIFICATION</scope>
</reference>
<dbReference type="InterPro" id="IPR013087">
    <property type="entry name" value="Znf_C2H2_type"/>
</dbReference>
<dbReference type="RefSeq" id="XP_010871858.2">
    <property type="nucleotide sequence ID" value="XM_010873556.3"/>
</dbReference>
<feature type="compositionally biased region" description="Basic and acidic residues" evidence="1">
    <location>
        <begin position="383"/>
        <end position="399"/>
    </location>
</feature>
<name>A0AAY5KL50_ESOLU</name>
<feature type="region of interest" description="Disordered" evidence="1">
    <location>
        <begin position="794"/>
        <end position="831"/>
    </location>
</feature>
<dbReference type="KEGG" id="els:105012599"/>
<dbReference type="AlphaFoldDB" id="A0AAY5KL50"/>
<proteinExistence type="predicted"/>
<protein>
    <recommendedName>
        <fullName evidence="2">C2H2-type domain-containing protein</fullName>
    </recommendedName>
</protein>
<dbReference type="Ensembl" id="ENSELUT00000105752.1">
    <property type="protein sequence ID" value="ENSELUP00000089020.1"/>
    <property type="gene ID" value="ENSELUG00000006829.3"/>
</dbReference>
<feature type="region of interest" description="Disordered" evidence="1">
    <location>
        <begin position="427"/>
        <end position="503"/>
    </location>
</feature>
<feature type="region of interest" description="Disordered" evidence="1">
    <location>
        <begin position="535"/>
        <end position="562"/>
    </location>
</feature>
<feature type="compositionally biased region" description="Basic and acidic residues" evidence="1">
    <location>
        <begin position="230"/>
        <end position="244"/>
    </location>
</feature>
<organism evidence="3 4">
    <name type="scientific">Esox lucius</name>
    <name type="common">Northern pike</name>
    <dbReference type="NCBI Taxonomy" id="8010"/>
    <lineage>
        <taxon>Eukaryota</taxon>
        <taxon>Metazoa</taxon>
        <taxon>Chordata</taxon>
        <taxon>Craniata</taxon>
        <taxon>Vertebrata</taxon>
        <taxon>Euteleostomi</taxon>
        <taxon>Actinopterygii</taxon>
        <taxon>Neopterygii</taxon>
        <taxon>Teleostei</taxon>
        <taxon>Protacanthopterygii</taxon>
        <taxon>Esociformes</taxon>
        <taxon>Esocidae</taxon>
        <taxon>Esox</taxon>
    </lineage>
</organism>
<feature type="compositionally biased region" description="Basic and acidic residues" evidence="1">
    <location>
        <begin position="427"/>
        <end position="469"/>
    </location>
</feature>
<evidence type="ECO:0000313" key="3">
    <source>
        <dbReference type="Ensembl" id="ENSELUP00000089020.1"/>
    </source>
</evidence>
<evidence type="ECO:0000256" key="1">
    <source>
        <dbReference type="SAM" id="MobiDB-lite"/>
    </source>
</evidence>
<feature type="region of interest" description="Disordered" evidence="1">
    <location>
        <begin position="383"/>
        <end position="410"/>
    </location>
</feature>
<feature type="compositionally biased region" description="Basic and acidic residues" evidence="1">
    <location>
        <begin position="709"/>
        <end position="735"/>
    </location>
</feature>
<dbReference type="GeneID" id="105012599"/>
<accession>A0AAY5KL50</accession>
<keyword evidence="4" id="KW-1185">Reference proteome</keyword>
<reference evidence="3" key="3">
    <citation type="submission" date="2025-09" db="UniProtKB">
        <authorList>
            <consortium name="Ensembl"/>
        </authorList>
    </citation>
    <scope>IDENTIFICATION</scope>
</reference>
<dbReference type="Proteomes" id="UP000265140">
    <property type="component" value="Chromosome 10"/>
</dbReference>
<reference evidence="3 4" key="1">
    <citation type="submission" date="2020-02" db="EMBL/GenBank/DDBJ databases">
        <title>Esox lucius (northern pike) genome, fEsoLuc1, primary haplotype.</title>
        <authorList>
            <person name="Myers G."/>
            <person name="Karagic N."/>
            <person name="Meyer A."/>
            <person name="Pippel M."/>
            <person name="Reichard M."/>
            <person name="Winkler S."/>
            <person name="Tracey A."/>
            <person name="Sims Y."/>
            <person name="Howe K."/>
            <person name="Rhie A."/>
            <person name="Formenti G."/>
            <person name="Durbin R."/>
            <person name="Fedrigo O."/>
            <person name="Jarvis E.D."/>
        </authorList>
    </citation>
    <scope>NUCLEOTIDE SEQUENCE [LARGE SCALE GENOMIC DNA]</scope>
</reference>
<evidence type="ECO:0000313" key="4">
    <source>
        <dbReference type="Proteomes" id="UP000265140"/>
    </source>
</evidence>
<feature type="region of interest" description="Disordered" evidence="1">
    <location>
        <begin position="683"/>
        <end position="744"/>
    </location>
</feature>
<evidence type="ECO:0000259" key="2">
    <source>
        <dbReference type="PROSITE" id="PS00028"/>
    </source>
</evidence>
<feature type="compositionally biased region" description="Basic and acidic residues" evidence="1">
    <location>
        <begin position="535"/>
        <end position="544"/>
    </location>
</feature>
<feature type="compositionally biased region" description="Basic and acidic residues" evidence="1">
    <location>
        <begin position="326"/>
        <end position="339"/>
    </location>
</feature>
<sequence>MDVLETAYEDSNAVPDFIDCAVCSKSIRGETLYKIHLTTIQHIMKEDSLVSLGRATRDHEVPHFTDLKQYLQYLDLDEPIIGLSALDEVEPVAHDNQPGPRYICRMCDLQASLPNMVNHIIGRKHRQKYLETNRPDLITWVSSNSLFQSGKTIRAKAEVLERQDGQGSPKPLKKNRNVGKLNISRVPVKQKGSQNQPKGRPTQGPPLTHSSYKRREARHPPEGQDFPGVEYKHRGDHPEGDLHRPPFHKSNPYFLDDTNREAYLRDEDCLRNGFEDDTLDRAGFHEDDHHRRAFMEDEFCQRGRYLEENEHSQDYLEDMHRREILEESGSRPSHPDEITRQSYPEDTYLEAPSRTRSYPDNDPLAQFYSEEVLRRTSHSVEAAKERVFREDKPPHDRGYPRGPSFPEEFPHKQAYTDKTTLYFEHAHGRADHRQSFPERSYPEDTRRSDDEEEEARRRAYPEEELRRPAYPEGNPNRSLDRDPNGHGYHKGLDRQPANEQDRRFTDQMEEPMETEGQRNRDYLFDCVNTFHQEGRGLKHPEAERGMAPPSMRGPPQRAAERVKTEIPEPFRRFLKGAIDEKGPMKRKRKSRFSDATEQEWDVVVKKMQVDDCRRSEPIAKPQGGYHSAASLRPMVETTPNTGNVLDALDNIKVENVEEANFLKEKLCNLLKEFQAQKSQKTALAPRYKSPGPAVISKDYNHISKNQLEGSRDNERTYREVPDERHYEGHPPRHSQECYTPETPRDLYGWRPRDIDQRMERRAQYEEVFGQVNNYPESYDSPDEARAYPHERSQVLMPPRDFPPSKDFYDPFSSSTPAHRGQGYRMGAPHSTSLDKITSTLLELVARKR</sequence>
<dbReference type="PROSITE" id="PS00028">
    <property type="entry name" value="ZINC_FINGER_C2H2_1"/>
    <property type="match status" value="1"/>
</dbReference>
<feature type="domain" description="C2H2-type" evidence="2">
    <location>
        <begin position="20"/>
        <end position="42"/>
    </location>
</feature>
<dbReference type="GeneTree" id="ENSGT00940000170761"/>